<evidence type="ECO:0000259" key="5">
    <source>
        <dbReference type="Pfam" id="PF20148"/>
    </source>
</evidence>
<feature type="domain" description="DUF6531" evidence="5">
    <location>
        <begin position="284"/>
        <end position="357"/>
    </location>
</feature>
<feature type="region of interest" description="Disordered" evidence="3">
    <location>
        <begin position="33"/>
        <end position="129"/>
    </location>
</feature>
<evidence type="ECO:0000256" key="1">
    <source>
        <dbReference type="ARBA" id="ARBA00022729"/>
    </source>
</evidence>
<dbReference type="InterPro" id="IPR056823">
    <property type="entry name" value="TEN-like_YD-shell"/>
</dbReference>
<dbReference type="SUPFAM" id="SSF69318">
    <property type="entry name" value="Integrin alpha N-terminal domain"/>
    <property type="match status" value="1"/>
</dbReference>
<dbReference type="InterPro" id="IPR031325">
    <property type="entry name" value="RHS_repeat"/>
</dbReference>
<evidence type="ECO:0000256" key="4">
    <source>
        <dbReference type="SAM" id="SignalP"/>
    </source>
</evidence>
<sequence>MFRSARRGIVFALASALLTTVGVTDAAWARSVTGPTARSVAAPPGLTRTAKDLPKPPKAMSLAERRTQIDGSEGSHSPMREFVRPKAPRLPLAPARKPDKPPTKGPAAAPQAAASDRAEATAGRSDAAAAGVPNPDWVSAYASAYPAMLSIGGQTKFSTVAASSVSGLWLYVMDEQGNPALQQEIKRSTDDPSGKYLENGAWCYGWWPSNSYPADQCFWWSSSLLGGHLADGKKYYAWIFLMGTDGSSSPGGTTSPLVEAFYTPDIPGIQAGLCTCYGQAYRADPVNTATGMFYDRTTDASLVGVGTPFTLERTYRSDSAATGLLGRGWSTPFDSKLTIAAGTSVTLQEADGARIVFKEQTGGVYSTPAGSGLKLAKSGTAYTVTSPDHSRRSYSATGQLTTLADASGLGLALTYASGRLASVKDAAGRVIPFTLDAAGLLTQVALPDGTSVSYGYTNGLLTSATDQAGKSASYTYDAAKRLDTATGRGGGKIVNTYDTAGRVTSQTDSSGKISRFTWDNRRESHTTDPNGGVWTDVYSGNVLLESINPFGKKVSYSYDRNLRPVSITDAVGNTTEMTYDAAGRMATRKSPSAAALTESWKYDTAGNITSHTDSRGKTSTYTYDTANRVLTSTDPAGGKVTYTYTPLGALATVTTPRGRTTTYTYDTAGNRTAVTTPLGERTTFRHDAAGRVTAVTDPRGNAPGADPAAFTTVHTYDARGLLSTVKDALGHTTTYGYDNAGRLTSVKDPANRITGFGYDASGRHIRTTNPAGKSETRTYDANGNLTSVTDALGNKTAHAYDKANRLISTVSPRGNVTGANAAAFTTSYGYDAAGRRTTVTDPTGAVTTTGYDSLGRPVTVTDALNQIRRTSYDGNDNVLTTTDPLGKVTRHTYTDNNLLATTTDPLGKVTSFGYDADGNRTSLTTPLGHRTTWTYDDDGRTATQVDPRGNVTGADPARFTTTYTHDLAGNPIRTTNPLGKSTTTTYDAANRPVTTTDELGRTTRTEYDALGRITKVTGPDDAVTSYTYNTAGDLATRKDPNGHTTTYGYDDAGRPTSVTDPLSRTRTVGYDADGNRTTATNARGVTATTTVDARGLATATTYGDATPQAAATYDALGRRKTVTDATGTRTLSYDAAGRLTGVTPSTGKGSYTYTYDDAGHLTSRGIDYTAPQPLDWNGAAHTTSADLNGDGYTDVVRADATSGLRTFLGRPDGTFTAGAALTGTGGGFQQILTLEFTGDGKADLLAIDKTTGHLLRYDGDGKGGFAAPFDLGAGWGPMTLTAGDFNKDGKQDFLAISSTANRLYFYPGNGTGGFGTRTDLGSGWGTYRIVLVEFNGDGRLDVLAVNPTDGHLYLYPGNGTGGVGTRTDLGSGWGAMRLVPGEFNNDTKPDFLAVDTTNRKLRFYPGNGTGGFGAYILQPDDWTPYGIPGTGRFGSSTNQGVVAADNAGRLRKWNGDGKGNLTGATAATGPAGGSRVTYGYDADGRRISQSGSAGTLTYAYDPADRLTTSTLPTANGHSENRVYDQAGRLTSVTTTKGTSTLAGWQLTLDDAGRTTRISATRAGQPTSHQYYTYDDADRLLTECASPTEAAACPDLSAATGYTYDPVGNRATQTKAGATTTYAYDAADQLTSATTGTTSRGFGYDADGNQTSDGTATFVYDARSQLSSVTAGADTYSYTYDADGHRTKAAKGTTVLRTTSWDVNGALPTIGAEYSPGGTMTAEYQYNPLGQVQTQTAGGAGSYFHHDQLGSVTDVTDAAGAARIRYRYGAFGEATKTDLGANPPTNPFTYTGAYTEPTTGAAGYYLRARNYDPATGRFTGTDPAGFTTGRPAVSPYAYADNAPTRYTDPTGWSPDDPTDDKVESFGEGLKVFGDGFVQGLKLPFEFVGDVYNAFTGGNGGAGGFVDKYLPVRPAYRLYRAAQMFRDQGCEALYDVYSQAAADLASQVALTGLGGLTGWQRVAAAPRGAFAGMATIPRATSFTWGGANVRYTRTATAIGDDANTIQNLLRSTGRNGHDVIVHGDEQGNFRVDGNITHPQQIADLVRENPYYDGGPVQLVTCHGACGAASELSAALGGVEVRNASPHQVDLDRNGTVREWPDGPLGDPLTK</sequence>
<evidence type="ECO:0000256" key="3">
    <source>
        <dbReference type="SAM" id="MobiDB-lite"/>
    </source>
</evidence>
<proteinExistence type="predicted"/>
<dbReference type="Proteomes" id="UP001603013">
    <property type="component" value="Unassembled WGS sequence"/>
</dbReference>
<dbReference type="Pfam" id="PF25023">
    <property type="entry name" value="TEN_YD-shell"/>
    <property type="match status" value="2"/>
</dbReference>
<organism evidence="7 8">
    <name type="scientific">Streptomyces lateritius</name>
    <dbReference type="NCBI Taxonomy" id="67313"/>
    <lineage>
        <taxon>Bacteria</taxon>
        <taxon>Bacillati</taxon>
        <taxon>Actinomycetota</taxon>
        <taxon>Actinomycetes</taxon>
        <taxon>Kitasatosporales</taxon>
        <taxon>Streptomycetaceae</taxon>
        <taxon>Streptomyces</taxon>
    </lineage>
</organism>
<evidence type="ECO:0000259" key="6">
    <source>
        <dbReference type="Pfam" id="PF25023"/>
    </source>
</evidence>
<feature type="compositionally biased region" description="Low complexity" evidence="3">
    <location>
        <begin position="105"/>
        <end position="129"/>
    </location>
</feature>
<dbReference type="InterPro" id="IPR028994">
    <property type="entry name" value="Integrin_alpha_N"/>
</dbReference>
<dbReference type="PANTHER" id="PTHR32305">
    <property type="match status" value="1"/>
</dbReference>
<dbReference type="EMBL" id="JBIBSM010000026">
    <property type="protein sequence ID" value="MFF8280825.1"/>
    <property type="molecule type" value="Genomic_DNA"/>
</dbReference>
<feature type="chain" id="PRO_5047149063" evidence="4">
    <location>
        <begin position="27"/>
        <end position="2108"/>
    </location>
</feature>
<dbReference type="InterPro" id="IPR050708">
    <property type="entry name" value="T6SS_VgrG/RHS"/>
</dbReference>
<evidence type="ECO:0000313" key="8">
    <source>
        <dbReference type="Proteomes" id="UP001603013"/>
    </source>
</evidence>
<dbReference type="InterPro" id="IPR045351">
    <property type="entry name" value="DUF6531"/>
</dbReference>
<dbReference type="Gene3D" id="3.90.930.1">
    <property type="match status" value="1"/>
</dbReference>
<feature type="signal peptide" evidence="4">
    <location>
        <begin position="1"/>
        <end position="26"/>
    </location>
</feature>
<protein>
    <submittedName>
        <fullName evidence="7">FG-GAP-like repeat-containing protein</fullName>
    </submittedName>
</protein>
<dbReference type="Pfam" id="PF13517">
    <property type="entry name" value="FG-GAP_3"/>
    <property type="match status" value="2"/>
</dbReference>
<dbReference type="InterPro" id="IPR022385">
    <property type="entry name" value="Rhs_assc_core"/>
</dbReference>
<feature type="domain" description="Teneurin-like YD-shell" evidence="6">
    <location>
        <begin position="554"/>
        <end position="698"/>
    </location>
</feature>
<feature type="region of interest" description="Disordered" evidence="3">
    <location>
        <begin position="934"/>
        <end position="986"/>
    </location>
</feature>
<evidence type="ECO:0000256" key="2">
    <source>
        <dbReference type="ARBA" id="ARBA00022737"/>
    </source>
</evidence>
<dbReference type="Pfam" id="PF05593">
    <property type="entry name" value="RHS_repeat"/>
    <property type="match status" value="10"/>
</dbReference>
<dbReference type="InterPro" id="IPR013517">
    <property type="entry name" value="FG-GAP"/>
</dbReference>
<dbReference type="PANTHER" id="PTHR32305:SF15">
    <property type="entry name" value="PROTEIN RHSA-RELATED"/>
    <property type="match status" value="1"/>
</dbReference>
<feature type="domain" description="Teneurin-like YD-shell" evidence="6">
    <location>
        <begin position="1518"/>
        <end position="1825"/>
    </location>
</feature>
<feature type="region of interest" description="Disordered" evidence="3">
    <location>
        <begin position="1037"/>
        <end position="1061"/>
    </location>
</feature>
<reference evidence="7 8" key="1">
    <citation type="submission" date="2024-10" db="EMBL/GenBank/DDBJ databases">
        <title>The Natural Products Discovery Center: Release of the First 8490 Sequenced Strains for Exploring Actinobacteria Biosynthetic Diversity.</title>
        <authorList>
            <person name="Kalkreuter E."/>
            <person name="Kautsar S.A."/>
            <person name="Yang D."/>
            <person name="Bader C.D."/>
            <person name="Teijaro C.N."/>
            <person name="Fluegel L."/>
            <person name="Davis C.M."/>
            <person name="Simpson J.R."/>
            <person name="Lauterbach L."/>
            <person name="Steele A.D."/>
            <person name="Gui C."/>
            <person name="Meng S."/>
            <person name="Li G."/>
            <person name="Viehrig K."/>
            <person name="Ye F."/>
            <person name="Su P."/>
            <person name="Kiefer A.F."/>
            <person name="Nichols A."/>
            <person name="Cepeda A.J."/>
            <person name="Yan W."/>
            <person name="Fan B."/>
            <person name="Jiang Y."/>
            <person name="Adhikari A."/>
            <person name="Zheng C.-J."/>
            <person name="Schuster L."/>
            <person name="Cowan T.M."/>
            <person name="Smanski M.J."/>
            <person name="Chevrette M.G."/>
            <person name="De Carvalho L.P.S."/>
            <person name="Shen B."/>
        </authorList>
    </citation>
    <scope>NUCLEOTIDE SEQUENCE [LARGE SCALE GENOMIC DNA]</scope>
    <source>
        <strain evidence="7 8">NPDC015755</strain>
    </source>
</reference>
<gene>
    <name evidence="7" type="ORF">ACF05T_32985</name>
</gene>
<accession>A0ABW6YMV9</accession>
<dbReference type="NCBIfam" id="TIGR03696">
    <property type="entry name" value="Rhs_assc_core"/>
    <property type="match status" value="1"/>
</dbReference>
<keyword evidence="8" id="KW-1185">Reference proteome</keyword>
<dbReference type="NCBIfam" id="TIGR01643">
    <property type="entry name" value="YD_repeat_2x"/>
    <property type="match status" value="20"/>
</dbReference>
<dbReference type="Gene3D" id="2.180.10.10">
    <property type="entry name" value="RHS repeat-associated core"/>
    <property type="match status" value="5"/>
</dbReference>
<evidence type="ECO:0000313" key="7">
    <source>
        <dbReference type="EMBL" id="MFF8280825.1"/>
    </source>
</evidence>
<name>A0ABW6YMV9_9ACTN</name>
<dbReference type="Pfam" id="PF20148">
    <property type="entry name" value="DUF6531"/>
    <property type="match status" value="1"/>
</dbReference>
<keyword evidence="1 4" id="KW-0732">Signal</keyword>
<keyword evidence="2" id="KW-0677">Repeat</keyword>
<feature type="compositionally biased region" description="Polar residues" evidence="3">
    <location>
        <begin position="972"/>
        <end position="986"/>
    </location>
</feature>
<comment type="caution">
    <text evidence="7">The sequence shown here is derived from an EMBL/GenBank/DDBJ whole genome shotgun (WGS) entry which is preliminary data.</text>
</comment>
<dbReference type="InterPro" id="IPR006530">
    <property type="entry name" value="YD"/>
</dbReference>
<dbReference type="RefSeq" id="WP_391937608.1">
    <property type="nucleotide sequence ID" value="NZ_JBIBSM010000026.1"/>
</dbReference>